<evidence type="ECO:0000256" key="1">
    <source>
        <dbReference type="ARBA" id="ARBA00004442"/>
    </source>
</evidence>
<keyword evidence="5" id="KW-0998">Cell outer membrane</keyword>
<dbReference type="OrthoDB" id="621570at2"/>
<proteinExistence type="inferred from homology"/>
<dbReference type="Proteomes" id="UP000198940">
    <property type="component" value="Unassembled WGS sequence"/>
</dbReference>
<evidence type="ECO:0000313" key="8">
    <source>
        <dbReference type="EMBL" id="SFB96198.1"/>
    </source>
</evidence>
<evidence type="ECO:0000256" key="4">
    <source>
        <dbReference type="ARBA" id="ARBA00023136"/>
    </source>
</evidence>
<feature type="domain" description="SusD-like N-terminal" evidence="7">
    <location>
        <begin position="43"/>
        <end position="245"/>
    </location>
</feature>
<keyword evidence="11" id="KW-1185">Reference proteome</keyword>
<dbReference type="Gene3D" id="1.25.40.390">
    <property type="match status" value="1"/>
</dbReference>
<evidence type="ECO:0000256" key="3">
    <source>
        <dbReference type="ARBA" id="ARBA00022729"/>
    </source>
</evidence>
<evidence type="ECO:0000259" key="6">
    <source>
        <dbReference type="Pfam" id="PF07980"/>
    </source>
</evidence>
<reference evidence="9 10" key="1">
    <citation type="submission" date="2016-11" db="EMBL/GenBank/DDBJ databases">
        <authorList>
            <person name="Varghese N."/>
            <person name="Submissions S."/>
        </authorList>
    </citation>
    <scope>NUCLEOTIDE SEQUENCE [LARGE SCALE GENOMIC DNA]</scope>
    <source>
        <strain evidence="9 10">CGMCC 1.12174</strain>
        <strain evidence="8 11">DSM 26351</strain>
    </source>
</reference>
<name>A0A1M6XBG0_9FLAO</name>
<organism evidence="9 10">
    <name type="scientific">Flagellimonas taeanensis</name>
    <dbReference type="NCBI Taxonomy" id="1005926"/>
    <lineage>
        <taxon>Bacteria</taxon>
        <taxon>Pseudomonadati</taxon>
        <taxon>Bacteroidota</taxon>
        <taxon>Flavobacteriia</taxon>
        <taxon>Flavobacteriales</taxon>
        <taxon>Flavobacteriaceae</taxon>
        <taxon>Flagellimonas</taxon>
    </lineage>
</organism>
<dbReference type="AlphaFoldDB" id="A0A1M6XBG0"/>
<dbReference type="CDD" id="cd08977">
    <property type="entry name" value="SusD"/>
    <property type="match status" value="1"/>
</dbReference>
<dbReference type="Pfam" id="PF07980">
    <property type="entry name" value="SusD_RagB"/>
    <property type="match status" value="1"/>
</dbReference>
<dbReference type="InterPro" id="IPR012944">
    <property type="entry name" value="SusD_RagB_dom"/>
</dbReference>
<evidence type="ECO:0000259" key="7">
    <source>
        <dbReference type="Pfam" id="PF14322"/>
    </source>
</evidence>
<evidence type="ECO:0000313" key="9">
    <source>
        <dbReference type="EMBL" id="SHL03307.1"/>
    </source>
</evidence>
<keyword evidence="4" id="KW-0472">Membrane</keyword>
<dbReference type="InterPro" id="IPR011990">
    <property type="entry name" value="TPR-like_helical_dom_sf"/>
</dbReference>
<dbReference type="EMBL" id="FOKU01000004">
    <property type="protein sequence ID" value="SFB96198.1"/>
    <property type="molecule type" value="Genomic_DNA"/>
</dbReference>
<sequence length="477" mass="53782">MKILRKFICSLLAHRNAILTMHSMAQRFTLVVLVLITFGCSDFVEVDPPRNTLVSETVFEDPSTVQSALANLYYSMREERGMVSGTFGLTTAMGIYSDELDYYGFEANYSQLYNHNLTAGNDIIMAWWSQAYRLIYGANAIIEGVESSSQLTTMEKNSAKGQALFVRAYIHSLLVSLYGEVPYITTTDYLGNNMVSRMQEEEVYQNIIGDLKDAIVLLEGFEPTSHERAVPDQYTAKALLSRNYLYIGDWEMAATLATGLIDVFSLEPNLDQVFLKDSPETIWQLKPEEGFNTKEAEQLIIPAVPGQRYALTDDLVGSFEMGDLRSDHWMGSVSDADGTITLHYAFKYKADLNETTSLEYSIRFRLAEQYLIRAEARVQMGDIGGAQQDLNAVRNRAGLPDTMADTLNSLLDAIYKERRVELFAEQGHRWFDLKRSGRANDVLGEQKTNWKDTDVLLPLPEAELETNPNLLPQNAGY</sequence>
<comment type="subcellular location">
    <subcellularLocation>
        <location evidence="1">Cell outer membrane</location>
    </subcellularLocation>
</comment>
<comment type="similarity">
    <text evidence="2">Belongs to the SusD family.</text>
</comment>
<gene>
    <name evidence="8" type="ORF">SAMN04487891_10489</name>
    <name evidence="9" type="ORF">SAMN05216293_2513</name>
</gene>
<evidence type="ECO:0000313" key="11">
    <source>
        <dbReference type="Proteomes" id="UP000198940"/>
    </source>
</evidence>
<evidence type="ECO:0000256" key="2">
    <source>
        <dbReference type="ARBA" id="ARBA00006275"/>
    </source>
</evidence>
<comment type="caution">
    <text evidence="9">The sequence shown here is derived from an EMBL/GenBank/DDBJ whole genome shotgun (WGS) entry which is preliminary data.</text>
</comment>
<keyword evidence="3" id="KW-0732">Signal</keyword>
<dbReference type="Proteomes" id="UP000184031">
    <property type="component" value="Unassembled WGS sequence"/>
</dbReference>
<dbReference type="RefSeq" id="WP_083569690.1">
    <property type="nucleotide sequence ID" value="NZ_FOKU01000004.1"/>
</dbReference>
<dbReference type="EMBL" id="FRAT01000006">
    <property type="protein sequence ID" value="SHL03307.1"/>
    <property type="molecule type" value="Genomic_DNA"/>
</dbReference>
<accession>A0A1M6XBG0</accession>
<dbReference type="InterPro" id="IPR033985">
    <property type="entry name" value="SusD-like_N"/>
</dbReference>
<protein>
    <submittedName>
        <fullName evidence="9">RagB/SusD domain-containing protein</fullName>
    </submittedName>
    <submittedName>
        <fullName evidence="8">Starch-binding associating with outer membrane</fullName>
    </submittedName>
</protein>
<dbReference type="Pfam" id="PF14322">
    <property type="entry name" value="SusD-like_3"/>
    <property type="match status" value="1"/>
</dbReference>
<feature type="domain" description="RagB/SusD" evidence="6">
    <location>
        <begin position="348"/>
        <end position="477"/>
    </location>
</feature>
<evidence type="ECO:0000256" key="5">
    <source>
        <dbReference type="ARBA" id="ARBA00023237"/>
    </source>
</evidence>
<dbReference type="STRING" id="1055723.SAMN05216293_2513"/>
<evidence type="ECO:0000313" key="10">
    <source>
        <dbReference type="Proteomes" id="UP000184031"/>
    </source>
</evidence>
<dbReference type="SUPFAM" id="SSF48452">
    <property type="entry name" value="TPR-like"/>
    <property type="match status" value="1"/>
</dbReference>
<dbReference type="GO" id="GO:0009279">
    <property type="term" value="C:cell outer membrane"/>
    <property type="evidence" value="ECO:0007669"/>
    <property type="project" value="UniProtKB-SubCell"/>
</dbReference>